<dbReference type="EMBL" id="JAUKUA010000009">
    <property type="protein sequence ID" value="KAK0702258.1"/>
    <property type="molecule type" value="Genomic_DNA"/>
</dbReference>
<protein>
    <recommendedName>
        <fullName evidence="6">Zn(2)-C6 fungal-type domain-containing protein</fullName>
    </recommendedName>
</protein>
<evidence type="ECO:0000256" key="5">
    <source>
        <dbReference type="SAM" id="Phobius"/>
    </source>
</evidence>
<dbReference type="GO" id="GO:0005634">
    <property type="term" value="C:nucleus"/>
    <property type="evidence" value="ECO:0007669"/>
    <property type="project" value="UniProtKB-SubCell"/>
</dbReference>
<feature type="region of interest" description="Disordered" evidence="4">
    <location>
        <begin position="45"/>
        <end position="79"/>
    </location>
</feature>
<dbReference type="CDD" id="cd00067">
    <property type="entry name" value="GAL4"/>
    <property type="match status" value="1"/>
</dbReference>
<evidence type="ECO:0000259" key="6">
    <source>
        <dbReference type="PROSITE" id="PS50048"/>
    </source>
</evidence>
<comment type="subcellular location">
    <subcellularLocation>
        <location evidence="1">Nucleus</location>
    </subcellularLocation>
</comment>
<evidence type="ECO:0000256" key="1">
    <source>
        <dbReference type="ARBA" id="ARBA00004123"/>
    </source>
</evidence>
<evidence type="ECO:0000313" key="7">
    <source>
        <dbReference type="EMBL" id="KAK0702258.1"/>
    </source>
</evidence>
<dbReference type="GO" id="GO:0008270">
    <property type="term" value="F:zinc ion binding"/>
    <property type="evidence" value="ECO:0007669"/>
    <property type="project" value="InterPro"/>
</dbReference>
<feature type="domain" description="Zn(2)-C6 fungal-type" evidence="6">
    <location>
        <begin position="9"/>
        <end position="38"/>
    </location>
</feature>
<keyword evidence="8" id="KW-1185">Reference proteome</keyword>
<dbReference type="InterPro" id="IPR001138">
    <property type="entry name" value="Zn2Cys6_DnaBD"/>
</dbReference>
<dbReference type="InterPro" id="IPR036864">
    <property type="entry name" value="Zn2-C6_fun-type_DNA-bd_sf"/>
</dbReference>
<dbReference type="SMART" id="SM00066">
    <property type="entry name" value="GAL4"/>
    <property type="match status" value="1"/>
</dbReference>
<organism evidence="7 8">
    <name type="scientific">Lasiosphaeris hirsuta</name>
    <dbReference type="NCBI Taxonomy" id="260670"/>
    <lineage>
        <taxon>Eukaryota</taxon>
        <taxon>Fungi</taxon>
        <taxon>Dikarya</taxon>
        <taxon>Ascomycota</taxon>
        <taxon>Pezizomycotina</taxon>
        <taxon>Sordariomycetes</taxon>
        <taxon>Sordariomycetidae</taxon>
        <taxon>Sordariales</taxon>
        <taxon>Lasiosphaeriaceae</taxon>
        <taxon>Lasiosphaeris</taxon>
    </lineage>
</organism>
<name>A0AA40DJI9_9PEZI</name>
<dbReference type="SUPFAM" id="SSF57701">
    <property type="entry name" value="Zn2/Cys6 DNA-binding domain"/>
    <property type="match status" value="1"/>
</dbReference>
<keyword evidence="5" id="KW-0472">Membrane</keyword>
<sequence length="769" mass="84465">MPSSKGHFSCEFCRSRKLRCDRPLPCTSCSSRGKDCYFSPPAAARTVNRQHKARQSTSASTRTASGLQASPADSPAIPSPLAAAEDQQQPLLAEIRALQKLAKDLESRVMGTTETQQQHGPSGPDVFPSASEPYASPESLMRSTSVRDLPPSGLDNVDAVVAHLERVSMGQVAREAIYPDDDHIIFKIDRIESITPERTYVHLTRNNKPTRCVWLPRHDQVRVLLDKFSTNFNYICRIVHRPSLSIMVDNIYRQIDNHEPTDSGHLVLLLSIIAATTHVWLPQDVGPLFSSAAQANAQAPLWAKATLDVLHAAEHCPIPSLEAIQGIIILSFLLCNIEGVRLRYRYLISTGLLLGRELGLHQIDHPSSPTPTRGVVQDEMGRRAWWYLAATDWMLAARYGAAGEGGYQTSPLHMSVNKPANVSDAELLRCATEGIVVPNHAISEPTETSYFLQRLRLAEISRTMVDSQRARTTTAATPNNNTEQIDASLLHLLSTLPPFFQLAYYHPPRPWSSSGLSESPDIFIQAYLLNSIIQTQRCKLHIGYLATARSTGTYTAVSSTSRDTCLDAARQLITAEKQLEKSNHPFLQVRSRLSGILYGIFLAGIVLLMDVCVCGNVDGKYSSRSVEDELGEVLRYIEGVKGHSLAAERLYGALMAVLGRCRTQRRVSTGGAPTRDGLPRYSDMEQTLERPLLETDPSQQAAIAGGEQRWSTSTDNVAAALGSIVMHGSGHAMELPGGGSQMAQNLEVIDLDGFQWDDLFSGIDSSSFF</sequence>
<feature type="compositionally biased region" description="Low complexity" evidence="4">
    <location>
        <begin position="55"/>
        <end position="79"/>
    </location>
</feature>
<gene>
    <name evidence="7" type="ORF">B0H67DRAFT_394117</name>
</gene>
<dbReference type="Pfam" id="PF04082">
    <property type="entry name" value="Fungal_trans"/>
    <property type="match status" value="1"/>
</dbReference>
<feature type="compositionally biased region" description="Polar residues" evidence="4">
    <location>
        <begin position="110"/>
        <end position="120"/>
    </location>
</feature>
<dbReference type="GO" id="GO:0006351">
    <property type="term" value="P:DNA-templated transcription"/>
    <property type="evidence" value="ECO:0007669"/>
    <property type="project" value="InterPro"/>
</dbReference>
<evidence type="ECO:0000256" key="3">
    <source>
        <dbReference type="ARBA" id="ARBA00023242"/>
    </source>
</evidence>
<keyword evidence="2" id="KW-0479">Metal-binding</keyword>
<evidence type="ECO:0000256" key="2">
    <source>
        <dbReference type="ARBA" id="ARBA00022723"/>
    </source>
</evidence>
<comment type="caution">
    <text evidence="7">The sequence shown here is derived from an EMBL/GenBank/DDBJ whole genome shotgun (WGS) entry which is preliminary data.</text>
</comment>
<evidence type="ECO:0000256" key="4">
    <source>
        <dbReference type="SAM" id="MobiDB-lite"/>
    </source>
</evidence>
<dbReference type="GO" id="GO:0000981">
    <property type="term" value="F:DNA-binding transcription factor activity, RNA polymerase II-specific"/>
    <property type="evidence" value="ECO:0007669"/>
    <property type="project" value="InterPro"/>
</dbReference>
<feature type="compositionally biased region" description="Low complexity" evidence="4">
    <location>
        <begin position="128"/>
        <end position="139"/>
    </location>
</feature>
<dbReference type="PANTHER" id="PTHR31001">
    <property type="entry name" value="UNCHARACTERIZED TRANSCRIPTIONAL REGULATORY PROTEIN"/>
    <property type="match status" value="1"/>
</dbReference>
<reference evidence="7" key="1">
    <citation type="submission" date="2023-06" db="EMBL/GenBank/DDBJ databases">
        <title>Genome-scale phylogeny and comparative genomics of the fungal order Sordariales.</title>
        <authorList>
            <consortium name="Lawrence Berkeley National Laboratory"/>
            <person name="Hensen N."/>
            <person name="Bonometti L."/>
            <person name="Westerberg I."/>
            <person name="Brannstrom I.O."/>
            <person name="Guillou S."/>
            <person name="Cros-Aarteil S."/>
            <person name="Calhoun S."/>
            <person name="Haridas S."/>
            <person name="Kuo A."/>
            <person name="Mondo S."/>
            <person name="Pangilinan J."/>
            <person name="Riley R."/>
            <person name="Labutti K."/>
            <person name="Andreopoulos B."/>
            <person name="Lipzen A."/>
            <person name="Chen C."/>
            <person name="Yanf M."/>
            <person name="Daum C."/>
            <person name="Ng V."/>
            <person name="Clum A."/>
            <person name="Steindorff A."/>
            <person name="Ohm R."/>
            <person name="Martin F."/>
            <person name="Silar P."/>
            <person name="Natvig D."/>
            <person name="Lalanne C."/>
            <person name="Gautier V."/>
            <person name="Ament-Velasquez S.L."/>
            <person name="Kruys A."/>
            <person name="Hutchinson M.I."/>
            <person name="Powell A.J."/>
            <person name="Barry K."/>
            <person name="Miller A.N."/>
            <person name="Grigoriev I.V."/>
            <person name="Debuchy R."/>
            <person name="Gladieux P."/>
            <person name="Thoren M.H."/>
            <person name="Johannesson H."/>
        </authorList>
    </citation>
    <scope>NUCLEOTIDE SEQUENCE</scope>
    <source>
        <strain evidence="7">SMH4607-1</strain>
    </source>
</reference>
<dbReference type="InterPro" id="IPR007219">
    <property type="entry name" value="XnlR_reg_dom"/>
</dbReference>
<proteinExistence type="predicted"/>
<dbReference type="Gene3D" id="4.10.240.10">
    <property type="entry name" value="Zn(2)-C6 fungal-type DNA-binding domain"/>
    <property type="match status" value="1"/>
</dbReference>
<dbReference type="PROSITE" id="PS50048">
    <property type="entry name" value="ZN2_CY6_FUNGAL_2"/>
    <property type="match status" value="1"/>
</dbReference>
<dbReference type="InterPro" id="IPR050613">
    <property type="entry name" value="Sec_Metabolite_Reg"/>
</dbReference>
<dbReference type="Pfam" id="PF00172">
    <property type="entry name" value="Zn_clus"/>
    <property type="match status" value="1"/>
</dbReference>
<dbReference type="PROSITE" id="PS00463">
    <property type="entry name" value="ZN2_CY6_FUNGAL_1"/>
    <property type="match status" value="1"/>
</dbReference>
<dbReference type="GO" id="GO:0003677">
    <property type="term" value="F:DNA binding"/>
    <property type="evidence" value="ECO:0007669"/>
    <property type="project" value="InterPro"/>
</dbReference>
<dbReference type="AlphaFoldDB" id="A0AA40DJI9"/>
<dbReference type="PANTHER" id="PTHR31001:SF90">
    <property type="entry name" value="CENTROMERE DNA-BINDING PROTEIN COMPLEX CBF3 SUBUNIT B"/>
    <property type="match status" value="1"/>
</dbReference>
<feature type="region of interest" description="Disordered" evidence="4">
    <location>
        <begin position="110"/>
        <end position="149"/>
    </location>
</feature>
<keyword evidence="3" id="KW-0539">Nucleus</keyword>
<dbReference type="Proteomes" id="UP001172102">
    <property type="component" value="Unassembled WGS sequence"/>
</dbReference>
<keyword evidence="5" id="KW-0812">Transmembrane</keyword>
<accession>A0AA40DJI9</accession>
<feature type="transmembrane region" description="Helical" evidence="5">
    <location>
        <begin position="596"/>
        <end position="617"/>
    </location>
</feature>
<dbReference type="CDD" id="cd12148">
    <property type="entry name" value="fungal_TF_MHR"/>
    <property type="match status" value="1"/>
</dbReference>
<evidence type="ECO:0000313" key="8">
    <source>
        <dbReference type="Proteomes" id="UP001172102"/>
    </source>
</evidence>
<keyword evidence="5" id="KW-1133">Transmembrane helix</keyword>